<dbReference type="Pfam" id="PF01119">
    <property type="entry name" value="DNA_mis_repair"/>
    <property type="match status" value="1"/>
</dbReference>
<feature type="compositionally biased region" description="Low complexity" evidence="3">
    <location>
        <begin position="981"/>
        <end position="990"/>
    </location>
</feature>
<evidence type="ECO:0000256" key="1">
    <source>
        <dbReference type="ARBA" id="ARBA00006082"/>
    </source>
</evidence>
<feature type="compositionally biased region" description="Basic and acidic residues" evidence="3">
    <location>
        <begin position="1006"/>
        <end position="1036"/>
    </location>
</feature>
<feature type="compositionally biased region" description="Basic and acidic residues" evidence="3">
    <location>
        <begin position="481"/>
        <end position="498"/>
    </location>
</feature>
<dbReference type="Pfam" id="PF08676">
    <property type="entry name" value="MutL_C"/>
    <property type="match status" value="1"/>
</dbReference>
<feature type="compositionally biased region" description="Basic and acidic residues" evidence="3">
    <location>
        <begin position="514"/>
        <end position="527"/>
    </location>
</feature>
<dbReference type="SMART" id="SM00853">
    <property type="entry name" value="MutL_C"/>
    <property type="match status" value="1"/>
</dbReference>
<dbReference type="GO" id="GO:0140664">
    <property type="term" value="F:ATP-dependent DNA damage sensor activity"/>
    <property type="evidence" value="ECO:0007669"/>
    <property type="project" value="InterPro"/>
</dbReference>
<sequence>MAGTASAINRISADVIHQICSNQVVVDLKTCIKELVENSLDAHATNIEVRLVEHGIESIEVRDNGSGIAKTDFECITKKHATSKLRAFSDLHSNLSTMGFRGEALSSLCALSELVSICTRTANDQSGTLLEFGRGGEILSRKDLAREVGTTVTLRGLFRGMPVRHKEFVRTAKTQQVGASVHLLQAYALIHGKVAFRVTNETNTGRQRRDPLLATSGKNATLKSAASAVLGSRTVADMRSLNVKKEVEEEREEGKRGQEDEEDGGAGADKDGKVPGQGGERDGLTTEDENGKRANTDAVSSSSSYSLGASEKPSGRANSFETPATTVSAASSSSTSPPAHATAAAAAEGAVKRKQPTCLWRLDGLISSASKGRRTGDLQFFFLNKRPVETPKKIGRAINESFSQVSSRLVPAFVLDLSLDLQNFDVNVTPDKRTVLIEREAEIAEAIRERLTAVLAPSTESANFVSLTTFFKPVGGASQEGFKKEEGAEGGRTEGEGTKRKRNPDLPVEEKEEGDERERPATKKERGLPQALSKKLKEGTADHTDRASTAVKRHREEDEEESDDADERKEETEGEQRNPKTSRGNVIKWVGLPSSSSSSRSAEREKDNKEEEEGEDEEQEESPPAPSLSSAAADGPDRGGKRLKRPPETVGSEASEQEEAEKGGEEKDVEIVAVSARQPTRVAPNGLSLSLSSQHQQQQQNTASPLRISIHSEEEDSEKTEDEDEEEEEEEEDHRRGKENRGSQEKQNERERRVDVLAEQQIEEKDTKLQVSEKERRDRPNSSKAGLGISTSVQVIHAPEEKRVRGDTDVIEGEGRESEEEEDREGSDEPDSPSSRPHGGPLVIEWGSSAAPGPSSSSSSASVSAPLSARAGAPAVVPVHIPADAEQRGDEDKQMEGERGVNEDEQMDDVQMIEIGGGTEGKEEEDEEKAEPPSARSRSRSLMKVQNLQGGGVAVIRCFGEDSPTSSPRAGAGAKNDRETSVSAARVASPPRSPAPLFGDDEDERESEKEIEPTEEQEGRGEDRKHQTGVHAETEKTSPSAPSPAVGESASPSSSSPTHQGGPKVPTSQVRLDVNAFLTRQRKRLSKKVQAGAGQEGERRGGSSSYPAAAAAPAVRSGSGGRSLVVGEGQSDGGGICRGKERQSEGRLSEGSQAGGGMRLRFEKSDFLRLRLCGQFNRGFILTALFPREEDEHLQSGFEGKEKERVGSRKRGSGKVTLFIVDQHAADEKKRFEELNLHTAIKTQPLLAPLYLQLTPAQEQVAKHQSPVFSLNGFRLHFNDEKPPGRRVALTAVPYLFAGRAALGEEDVQCLLHSLADRPYLTGSSSEDHEETNREEQRDEGQAAHPHSHSHGGEGEGCCCVPPSPMPQRRTPPSDKKDDPPSSSSSSPRAHEDKDADDASPVSSERLWASHSLEEGDGVVGDIQTEMRPSLPLLLPGEDEEEAAEGENEDGGRDESGEAQSSSSSSAASSSSSKTVKVKVEEKAAVVVKKEGTQKEKEKPKVPLWKGGGGVPRPPRLWAFLASRACRTAIMVGQPLGPRDMRQVVDNLAVLEHPWNCPHGRPSLCHLFDVDEGADTSSSSFKGGERERQRQRRKRGETQNCWTFPKPFAGLRWTLSRGWLDEEEEKGESEEEDET</sequence>
<dbReference type="GO" id="GO:0032389">
    <property type="term" value="C:MutLalpha complex"/>
    <property type="evidence" value="ECO:0007669"/>
    <property type="project" value="TreeGrafter"/>
</dbReference>
<dbReference type="InterPro" id="IPR038973">
    <property type="entry name" value="MutL/Mlh/Pms-like"/>
</dbReference>
<comment type="similarity">
    <text evidence="1">Belongs to the DNA mismatch repair MutL/HexB family.</text>
</comment>
<protein>
    <recommendedName>
        <fullName evidence="7">MutL C-terminal dimerisation domain-containing protein</fullName>
    </recommendedName>
</protein>
<evidence type="ECO:0000313" key="6">
    <source>
        <dbReference type="EMBL" id="CEM29125.1"/>
    </source>
</evidence>
<dbReference type="PANTHER" id="PTHR10073:SF52">
    <property type="entry name" value="MISMATCH REPAIR ENDONUCLEASE PMS2"/>
    <property type="match status" value="1"/>
</dbReference>
<dbReference type="GO" id="GO:0030983">
    <property type="term" value="F:mismatched DNA binding"/>
    <property type="evidence" value="ECO:0007669"/>
    <property type="project" value="InterPro"/>
</dbReference>
<dbReference type="PROSITE" id="PS00058">
    <property type="entry name" value="DNA_MISMATCH_REPAIR_1"/>
    <property type="match status" value="1"/>
</dbReference>
<feature type="region of interest" description="Disordered" evidence="3">
    <location>
        <begin position="1615"/>
        <end position="1635"/>
    </location>
</feature>
<feature type="domain" description="DNA mismatch repair protein S5" evidence="5">
    <location>
        <begin position="226"/>
        <end position="456"/>
    </location>
</feature>
<feature type="compositionally biased region" description="Basic and acidic residues" evidence="3">
    <location>
        <begin position="535"/>
        <end position="546"/>
    </location>
</feature>
<dbReference type="SUPFAM" id="SSF54211">
    <property type="entry name" value="Ribosomal protein S5 domain 2-like"/>
    <property type="match status" value="1"/>
</dbReference>
<feature type="compositionally biased region" description="Basic and acidic residues" evidence="3">
    <location>
        <begin position="566"/>
        <end position="578"/>
    </location>
</feature>
<dbReference type="InterPro" id="IPR042120">
    <property type="entry name" value="MutL_C_dimsub"/>
</dbReference>
<feature type="compositionally biased region" description="Low complexity" evidence="3">
    <location>
        <begin position="687"/>
        <end position="700"/>
    </location>
</feature>
<feature type="compositionally biased region" description="Basic and acidic residues" evidence="3">
    <location>
        <begin position="268"/>
        <end position="295"/>
    </location>
</feature>
<dbReference type="EMBL" id="CDMZ01001214">
    <property type="protein sequence ID" value="CEM29125.1"/>
    <property type="molecule type" value="Genomic_DNA"/>
</dbReference>
<dbReference type="FunFam" id="3.30.565.10:FF:000017">
    <property type="entry name" value="PMS1 homolog 1, mismatch repair system component"/>
    <property type="match status" value="1"/>
</dbReference>
<feature type="compositionally biased region" description="Basic and acidic residues" evidence="3">
    <location>
        <begin position="1331"/>
        <end position="1342"/>
    </location>
</feature>
<feature type="compositionally biased region" description="Basic and acidic residues" evidence="3">
    <location>
        <begin position="1138"/>
        <end position="1148"/>
    </location>
</feature>
<dbReference type="InterPro" id="IPR014762">
    <property type="entry name" value="DNA_mismatch_repair_CS"/>
</dbReference>
<dbReference type="Gene3D" id="3.30.565.10">
    <property type="entry name" value="Histidine kinase-like ATPase, C-terminal domain"/>
    <property type="match status" value="1"/>
</dbReference>
<feature type="compositionally biased region" description="Basic and acidic residues" evidence="3">
    <location>
        <begin position="243"/>
        <end position="258"/>
    </location>
</feature>
<dbReference type="SMART" id="SM01340">
    <property type="entry name" value="DNA_mis_repair"/>
    <property type="match status" value="1"/>
</dbReference>
<evidence type="ECO:0000256" key="2">
    <source>
        <dbReference type="ARBA" id="ARBA00022763"/>
    </source>
</evidence>
<dbReference type="InterPro" id="IPR020568">
    <property type="entry name" value="Ribosomal_Su5_D2-typ_SF"/>
</dbReference>
<evidence type="ECO:0000259" key="5">
    <source>
        <dbReference type="SMART" id="SM01340"/>
    </source>
</evidence>
<dbReference type="CDD" id="cd16926">
    <property type="entry name" value="HATPase_MutL-MLH-PMS-like"/>
    <property type="match status" value="1"/>
</dbReference>
<dbReference type="VEuPathDB" id="CryptoDB:Cvel_4713"/>
<dbReference type="Gene3D" id="3.30.1540.20">
    <property type="entry name" value="MutL, C-terminal domain, dimerisation subdomain"/>
    <property type="match status" value="2"/>
</dbReference>
<dbReference type="NCBIfam" id="TIGR00585">
    <property type="entry name" value="mutl"/>
    <property type="match status" value="1"/>
</dbReference>
<evidence type="ECO:0000256" key="3">
    <source>
        <dbReference type="SAM" id="MobiDB-lite"/>
    </source>
</evidence>
<dbReference type="SUPFAM" id="SSF118116">
    <property type="entry name" value="DNA mismatch repair protein MutL"/>
    <property type="match status" value="2"/>
</dbReference>
<feature type="region of interest" description="Disordered" evidence="3">
    <location>
        <begin position="241"/>
        <end position="350"/>
    </location>
</feature>
<proteinExistence type="inferred from homology"/>
<feature type="region of interest" description="Disordered" evidence="3">
    <location>
        <begin position="1574"/>
        <end position="1601"/>
    </location>
</feature>
<dbReference type="GO" id="GO:0005524">
    <property type="term" value="F:ATP binding"/>
    <property type="evidence" value="ECO:0007669"/>
    <property type="project" value="InterPro"/>
</dbReference>
<feature type="compositionally biased region" description="Low complexity" evidence="3">
    <location>
        <begin position="848"/>
        <end position="871"/>
    </location>
</feature>
<dbReference type="InterPro" id="IPR014790">
    <property type="entry name" value="MutL_C"/>
</dbReference>
<reference evidence="6" key="1">
    <citation type="submission" date="2014-11" db="EMBL/GenBank/DDBJ databases">
        <authorList>
            <person name="Otto D Thomas"/>
            <person name="Naeem Raeece"/>
        </authorList>
    </citation>
    <scope>NUCLEOTIDE SEQUENCE</scope>
</reference>
<feature type="region of interest" description="Disordered" evidence="3">
    <location>
        <begin position="1319"/>
        <end position="1479"/>
    </location>
</feature>
<feature type="compositionally biased region" description="Basic and acidic residues" evidence="3">
    <location>
        <begin position="733"/>
        <end position="781"/>
    </location>
</feature>
<dbReference type="GO" id="GO:0016887">
    <property type="term" value="F:ATP hydrolysis activity"/>
    <property type="evidence" value="ECO:0007669"/>
    <property type="project" value="InterPro"/>
</dbReference>
<dbReference type="InterPro" id="IPR013507">
    <property type="entry name" value="DNA_mismatch_S5_2-like"/>
</dbReference>
<feature type="compositionally biased region" description="Basic and acidic residues" evidence="3">
    <location>
        <begin position="660"/>
        <end position="670"/>
    </location>
</feature>
<feature type="compositionally biased region" description="Low complexity" evidence="3">
    <location>
        <begin position="1458"/>
        <end position="1475"/>
    </location>
</feature>
<accession>A0A0G4GHC1</accession>
<evidence type="ECO:0008006" key="7">
    <source>
        <dbReference type="Google" id="ProtNLM"/>
    </source>
</evidence>
<feature type="compositionally biased region" description="Acidic residues" evidence="3">
    <location>
        <begin position="1621"/>
        <end position="1635"/>
    </location>
</feature>
<dbReference type="InterPro" id="IPR002099">
    <property type="entry name" value="MutL/Mlh/PMS"/>
</dbReference>
<feature type="compositionally biased region" description="Acidic residues" evidence="3">
    <location>
        <begin position="817"/>
        <end position="831"/>
    </location>
</feature>
<gene>
    <name evidence="6" type="ORF">Cvel_4713</name>
</gene>
<dbReference type="PANTHER" id="PTHR10073">
    <property type="entry name" value="DNA MISMATCH REPAIR PROTEIN MLH, PMS, MUTL"/>
    <property type="match status" value="1"/>
</dbReference>
<feature type="compositionally biased region" description="Acidic residues" evidence="3">
    <location>
        <begin position="610"/>
        <end position="621"/>
    </location>
</feature>
<feature type="compositionally biased region" description="Low complexity" evidence="3">
    <location>
        <begin position="1038"/>
        <end position="1057"/>
    </location>
</feature>
<feature type="compositionally biased region" description="Basic and acidic residues" evidence="3">
    <location>
        <begin position="798"/>
        <end position="816"/>
    </location>
</feature>
<feature type="domain" description="MutL C-terminal dimerisation" evidence="4">
    <location>
        <begin position="1172"/>
        <end position="1321"/>
    </location>
</feature>
<dbReference type="Gene3D" id="3.30.230.10">
    <property type="match status" value="1"/>
</dbReference>
<feature type="compositionally biased region" description="Acidic residues" evidence="3">
    <location>
        <begin position="1437"/>
        <end position="1449"/>
    </location>
</feature>
<dbReference type="GO" id="GO:0006298">
    <property type="term" value="P:mismatch repair"/>
    <property type="evidence" value="ECO:0007669"/>
    <property type="project" value="InterPro"/>
</dbReference>
<dbReference type="SUPFAM" id="SSF55874">
    <property type="entry name" value="ATPase domain of HSP90 chaperone/DNA topoisomerase II/histidine kinase"/>
    <property type="match status" value="1"/>
</dbReference>
<feature type="compositionally biased region" description="Low complexity" evidence="3">
    <location>
        <begin position="322"/>
        <end position="347"/>
    </location>
</feature>
<evidence type="ECO:0000259" key="4">
    <source>
        <dbReference type="SMART" id="SM00853"/>
    </source>
</evidence>
<feature type="compositionally biased region" description="Basic and acidic residues" evidence="3">
    <location>
        <begin position="883"/>
        <end position="902"/>
    </location>
</feature>
<dbReference type="Pfam" id="PF13589">
    <property type="entry name" value="HATPase_c_3"/>
    <property type="match status" value="1"/>
</dbReference>
<dbReference type="InterPro" id="IPR037198">
    <property type="entry name" value="MutL_C_sf"/>
</dbReference>
<organism evidence="6">
    <name type="scientific">Chromera velia CCMP2878</name>
    <dbReference type="NCBI Taxonomy" id="1169474"/>
    <lineage>
        <taxon>Eukaryota</taxon>
        <taxon>Sar</taxon>
        <taxon>Alveolata</taxon>
        <taxon>Colpodellida</taxon>
        <taxon>Chromeraceae</taxon>
        <taxon>Chromera</taxon>
    </lineage>
</organism>
<feature type="compositionally biased region" description="Acidic residues" evidence="3">
    <location>
        <begin position="713"/>
        <end position="732"/>
    </location>
</feature>
<name>A0A0G4GHC1_9ALVE</name>
<feature type="compositionally biased region" description="Low complexity" evidence="3">
    <location>
        <begin position="1102"/>
        <end position="1129"/>
    </location>
</feature>
<dbReference type="InterPro" id="IPR036890">
    <property type="entry name" value="HATPase_C_sf"/>
</dbReference>
<keyword evidence="2" id="KW-0227">DNA damage</keyword>
<dbReference type="InterPro" id="IPR014721">
    <property type="entry name" value="Ribsml_uS5_D2-typ_fold_subgr"/>
</dbReference>
<feature type="region of interest" description="Disordered" evidence="3">
    <location>
        <begin position="476"/>
        <end position="1156"/>
    </location>
</feature>